<dbReference type="Pfam" id="PF17846">
    <property type="entry name" value="XRN_M"/>
    <property type="match status" value="2"/>
</dbReference>
<protein>
    <recommendedName>
        <fullName evidence="8">5'-3' exoribonuclease</fullName>
        <ecNumber evidence="8">3.1.13.-</ecNumber>
    </recommendedName>
</protein>
<dbReference type="OrthoDB" id="372487at2759"/>
<evidence type="ECO:0000259" key="11">
    <source>
        <dbReference type="Pfam" id="PF17846"/>
    </source>
</evidence>
<dbReference type="CDD" id="cd18673">
    <property type="entry name" value="PIN_XRN1-2-like"/>
    <property type="match status" value="1"/>
</dbReference>
<evidence type="ECO:0000313" key="13">
    <source>
        <dbReference type="Proteomes" id="UP000675881"/>
    </source>
</evidence>
<dbReference type="PANTHER" id="PTHR12341:SF41">
    <property type="entry name" value="5'-3' EXORIBONUCLEASE 2"/>
    <property type="match status" value="1"/>
</dbReference>
<feature type="compositionally biased region" description="Basic and acidic residues" evidence="9">
    <location>
        <begin position="793"/>
        <end position="814"/>
    </location>
</feature>
<evidence type="ECO:0000256" key="7">
    <source>
        <dbReference type="ARBA" id="ARBA00023242"/>
    </source>
</evidence>
<accession>A0A7R8H588</accession>
<evidence type="ECO:0000256" key="2">
    <source>
        <dbReference type="ARBA" id="ARBA00006994"/>
    </source>
</evidence>
<feature type="domain" description="Xrn1 N-terminal" evidence="10">
    <location>
        <begin position="140"/>
        <end position="246"/>
    </location>
</feature>
<dbReference type="EMBL" id="HG994581">
    <property type="protein sequence ID" value="CAF2874067.1"/>
    <property type="molecule type" value="Genomic_DNA"/>
</dbReference>
<dbReference type="GO" id="GO:0004534">
    <property type="term" value="F:5'-3' RNA exonuclease activity"/>
    <property type="evidence" value="ECO:0007669"/>
    <property type="project" value="UniProtKB-UniRule"/>
</dbReference>
<keyword evidence="7" id="KW-0539">Nucleus</keyword>
<dbReference type="InterPro" id="IPR004859">
    <property type="entry name" value="Xrn1_N"/>
</dbReference>
<evidence type="ECO:0000256" key="1">
    <source>
        <dbReference type="ARBA" id="ARBA00004123"/>
    </source>
</evidence>
<dbReference type="PANTHER" id="PTHR12341">
    <property type="entry name" value="5'-&gt;3' EXORIBONUCLEASE"/>
    <property type="match status" value="1"/>
</dbReference>
<feature type="domain" description="Xrn1 N-terminal" evidence="10">
    <location>
        <begin position="46"/>
        <end position="115"/>
    </location>
</feature>
<evidence type="ECO:0000256" key="3">
    <source>
        <dbReference type="ARBA" id="ARBA00022664"/>
    </source>
</evidence>
<evidence type="ECO:0000313" key="12">
    <source>
        <dbReference type="EMBL" id="CAF2874067.1"/>
    </source>
</evidence>
<evidence type="ECO:0000256" key="8">
    <source>
        <dbReference type="PIRNR" id="PIRNR037239"/>
    </source>
</evidence>
<dbReference type="InterPro" id="IPR027073">
    <property type="entry name" value="5_3_exoribonuclease"/>
</dbReference>
<dbReference type="Proteomes" id="UP000675881">
    <property type="component" value="Chromosome 2"/>
</dbReference>
<dbReference type="Pfam" id="PF03159">
    <property type="entry name" value="XRN_N"/>
    <property type="match status" value="2"/>
</dbReference>
<comment type="subcellular location">
    <subcellularLocation>
        <location evidence="1">Nucleus</location>
    </subcellularLocation>
</comment>
<keyword evidence="3 8" id="KW-0507">mRNA processing</keyword>
<evidence type="ECO:0000256" key="6">
    <source>
        <dbReference type="ARBA" id="ARBA00022839"/>
    </source>
</evidence>
<evidence type="ECO:0000259" key="10">
    <source>
        <dbReference type="Pfam" id="PF03159"/>
    </source>
</evidence>
<feature type="domain" description="Xrn1 helical" evidence="11">
    <location>
        <begin position="315"/>
        <end position="563"/>
    </location>
</feature>
<dbReference type="InterPro" id="IPR017151">
    <property type="entry name" value="Xrn2/3/4"/>
</dbReference>
<dbReference type="Gene3D" id="3.40.50.12390">
    <property type="match status" value="1"/>
</dbReference>
<dbReference type="EC" id="3.1.13.-" evidence="8"/>
<dbReference type="InterPro" id="IPR041412">
    <property type="entry name" value="Xrn1_helical"/>
</dbReference>
<sequence>MSLVGRFHCVHLLEWSTDLPKRGFNCFLETIFNCMEIIKDGSSGIFFRWLSKKYPSVIIECLEQKNSLGIPVDSTEPNPNGVEFDNLYLDMNGIIHPCTHPEDKPAPQTEDKMMNPRKKVLTIARLKEELSDKGLHLPAEKKDKIHFDSNCITPGTPFMDRLSKCLQYYIYQRLNTDNAWKGIKVFLSDANVPGEGEHKIMDFIRRQRAQPNHDANTQHVLCGADADLIMLGLATHEPHFTIIREEFKPNRPRPCELCRQMGHDMTDCVGFADKPKETDSDPVFGEETKYIFVRLSVLREYLRKDLDMPNLPFPYDFEKAIDDWIFILEIREGAIDRLVRLYKNAVYNTGGFLTDSGIVNPNRVQLIMKELGQMEDSIFQERQRRELQFRARNKANKQSLESSRAPAWIPKGQFKPQALGGKRNVDSIKNCKEEAYNMRVEGLKEGKRSLDNDSDDDEPPDEVRLYEDGFKDRYYESKFGVLPQDGDFRYRVAAEYTRGLCWVLRYYYQGCASWKWYFPYHYAPFASDFKDVDQSDIIFEKGTQPFKPMEQLMSVFPAASKSHGVALLPFVDENRLKRALEPVYELLSEEEVRRNQRGDDLLFIRNGHPGYDKLKSIYSENGEYNKVFKMDAQLFEGVSGTILFSDCNIVQEGSVRSPVSELADWHDNKAICVRYRDPEYDEGYIFPAKRLKNAKDPPCILKPEDLNPRNNREWRPNFGFRGGRGRGRGGENQASLDSAGHRMLNHNLNRGTNIPPPSNFGWNSNDSPSSNKGGRRNWGSGRGDYGGNNRNSNRREDNRAAGWNEHHKNPESYQRRGHQNNQGEEEAVAVTLFWLLWSRSRWQ</sequence>
<keyword evidence="13" id="KW-1185">Reference proteome</keyword>
<dbReference type="GO" id="GO:0006397">
    <property type="term" value="P:mRNA processing"/>
    <property type="evidence" value="ECO:0007669"/>
    <property type="project" value="UniProtKB-UniRule"/>
</dbReference>
<dbReference type="GO" id="GO:0000956">
    <property type="term" value="P:nuclear-transcribed mRNA catabolic process"/>
    <property type="evidence" value="ECO:0007669"/>
    <property type="project" value="TreeGrafter"/>
</dbReference>
<gene>
    <name evidence="12" type="ORF">LSAA_6762</name>
</gene>
<keyword evidence="6 8" id="KW-0269">Exonuclease</keyword>
<dbReference type="PIRSF" id="PIRSF037239">
    <property type="entry name" value="Exonuclease_Xrn2"/>
    <property type="match status" value="1"/>
</dbReference>
<proteinExistence type="inferred from homology"/>
<evidence type="ECO:0000256" key="9">
    <source>
        <dbReference type="SAM" id="MobiDB-lite"/>
    </source>
</evidence>
<dbReference type="Gene3D" id="1.25.40.1050">
    <property type="match status" value="1"/>
</dbReference>
<reference evidence="12" key="1">
    <citation type="submission" date="2021-02" db="EMBL/GenBank/DDBJ databases">
        <authorList>
            <person name="Bekaert M."/>
        </authorList>
    </citation>
    <scope>NUCLEOTIDE SEQUENCE</scope>
    <source>
        <strain evidence="12">IoA-00</strain>
    </source>
</reference>
<keyword evidence="4 8" id="KW-0540">Nuclease</keyword>
<feature type="compositionally biased region" description="Polar residues" evidence="9">
    <location>
        <begin position="760"/>
        <end position="772"/>
    </location>
</feature>
<feature type="region of interest" description="Disordered" evidence="9">
    <location>
        <begin position="701"/>
        <end position="822"/>
    </location>
</feature>
<name>A0A7R8H588_LEPSM</name>
<feature type="domain" description="Xrn1 helical" evidence="11">
    <location>
        <begin position="564"/>
        <end position="706"/>
    </location>
</feature>
<comment type="similarity">
    <text evidence="2 8">Belongs to the 5'-3' exonuclease family. XRN2/RAT1 subfamily.</text>
</comment>
<dbReference type="AlphaFoldDB" id="A0A7R8H588"/>
<organism evidence="12 13">
    <name type="scientific">Lepeophtheirus salmonis</name>
    <name type="common">Salmon louse</name>
    <name type="synonym">Caligus salmonis</name>
    <dbReference type="NCBI Taxonomy" id="72036"/>
    <lineage>
        <taxon>Eukaryota</taxon>
        <taxon>Metazoa</taxon>
        <taxon>Ecdysozoa</taxon>
        <taxon>Arthropoda</taxon>
        <taxon>Crustacea</taxon>
        <taxon>Multicrustacea</taxon>
        <taxon>Hexanauplia</taxon>
        <taxon>Copepoda</taxon>
        <taxon>Siphonostomatoida</taxon>
        <taxon>Caligidae</taxon>
        <taxon>Lepeophtheirus</taxon>
    </lineage>
</organism>
<evidence type="ECO:0000256" key="5">
    <source>
        <dbReference type="ARBA" id="ARBA00022801"/>
    </source>
</evidence>
<comment type="function">
    <text evidence="8">Possesses 5'-&gt;3' exoribonuclease activity. May promote termination of transcription by RNA polymerase II.</text>
</comment>
<dbReference type="GO" id="GO:0005634">
    <property type="term" value="C:nucleus"/>
    <property type="evidence" value="ECO:0007669"/>
    <property type="project" value="UniProtKB-SubCell"/>
</dbReference>
<feature type="compositionally biased region" description="Basic and acidic residues" evidence="9">
    <location>
        <begin position="702"/>
        <end position="715"/>
    </location>
</feature>
<keyword evidence="5 8" id="KW-0378">Hydrolase</keyword>
<dbReference type="GO" id="GO:0003723">
    <property type="term" value="F:RNA binding"/>
    <property type="evidence" value="ECO:0007669"/>
    <property type="project" value="TreeGrafter"/>
</dbReference>
<evidence type="ECO:0000256" key="4">
    <source>
        <dbReference type="ARBA" id="ARBA00022722"/>
    </source>
</evidence>